<dbReference type="Pfam" id="PF05821">
    <property type="entry name" value="NDUF_B8"/>
    <property type="match status" value="1"/>
</dbReference>
<evidence type="ECO:0000256" key="1">
    <source>
        <dbReference type="SAM" id="MobiDB-lite"/>
    </source>
</evidence>
<feature type="region of interest" description="Disordered" evidence="1">
    <location>
        <begin position="39"/>
        <end position="86"/>
    </location>
</feature>
<name>A0A8C4UK87_FALTI</name>
<dbReference type="Ensembl" id="ENSFTIT00000012237.1">
    <property type="protein sequence ID" value="ENSFTIP00000011728.1"/>
    <property type="gene ID" value="ENSFTIG00000007856.1"/>
</dbReference>
<dbReference type="AlphaFoldDB" id="A0A8C4UK87"/>
<reference evidence="2" key="2">
    <citation type="submission" date="2025-09" db="UniProtKB">
        <authorList>
            <consortium name="Ensembl"/>
        </authorList>
    </citation>
    <scope>IDENTIFICATION</scope>
</reference>
<organism evidence="2 3">
    <name type="scientific">Falco tinnunculus</name>
    <name type="common">Common kestrel</name>
    <dbReference type="NCBI Taxonomy" id="100819"/>
    <lineage>
        <taxon>Eukaryota</taxon>
        <taxon>Metazoa</taxon>
        <taxon>Chordata</taxon>
        <taxon>Craniata</taxon>
        <taxon>Vertebrata</taxon>
        <taxon>Euteleostomi</taxon>
        <taxon>Archelosauria</taxon>
        <taxon>Archosauria</taxon>
        <taxon>Dinosauria</taxon>
        <taxon>Saurischia</taxon>
        <taxon>Theropoda</taxon>
        <taxon>Coelurosauria</taxon>
        <taxon>Aves</taxon>
        <taxon>Neognathae</taxon>
        <taxon>Neoaves</taxon>
        <taxon>Telluraves</taxon>
        <taxon>Australaves</taxon>
        <taxon>Falconiformes</taxon>
        <taxon>Falconidae</taxon>
        <taxon>Falco</taxon>
    </lineage>
</organism>
<protein>
    <recommendedName>
        <fullName evidence="4">NADH dehydrogenase [ubiquinone] 1 beta subcomplex subunit 8, mitochondrial</fullName>
    </recommendedName>
</protein>
<feature type="compositionally biased region" description="Polar residues" evidence="1">
    <location>
        <begin position="50"/>
        <end position="59"/>
    </location>
</feature>
<proteinExistence type="predicted"/>
<dbReference type="GO" id="GO:0005739">
    <property type="term" value="C:mitochondrion"/>
    <property type="evidence" value="ECO:0007669"/>
    <property type="project" value="InterPro"/>
</dbReference>
<feature type="compositionally biased region" description="Gly residues" evidence="1">
    <location>
        <begin position="147"/>
        <end position="160"/>
    </location>
</feature>
<reference evidence="2" key="1">
    <citation type="submission" date="2025-08" db="UniProtKB">
        <authorList>
            <consortium name="Ensembl"/>
        </authorList>
    </citation>
    <scope>IDENTIFICATION</scope>
</reference>
<evidence type="ECO:0008006" key="4">
    <source>
        <dbReference type="Google" id="ProtNLM"/>
    </source>
</evidence>
<dbReference type="PANTHER" id="PTHR12840">
    <property type="entry name" value="NADH-UBIQUINONE OXIDOREDUCTASE ASHI SUBUNIT"/>
    <property type="match status" value="1"/>
</dbReference>
<feature type="compositionally biased region" description="Basic residues" evidence="1">
    <location>
        <begin position="130"/>
        <end position="139"/>
    </location>
</feature>
<dbReference type="OrthoDB" id="2014058at2759"/>
<sequence>TSKLQSPVALVSIFSTVTHCLGLKNSTAKLTSRCSRLRFPGSAGTGRSHVGTSVCNTGTRRGRPRSPGAPPRPPGPAPAAGWLGPGGRGGASGGVLCVGGRACAAGRWRRPGCAVSSGGGRPPGCGRAGPGRRRPWGRGRVRERGDGAGGTDDGGSGGLEVAGPGVLEAAGRRRGRGGWGLLGPAGRQRGRGGWRAAGPRRLGAGGGWGAACRWLRGPWGGATSPAWPWLPAGPQPGCPVALPPASEAPKNLMPGPYPRTPEERAAAARKYNMRVEDYEPYPDDGFGYGDYPKLANKSFHERDPWYQWDQPDVRHNWGEPMHWDFDMYIRNRVDTSPTPVAWHIMRKHFLVFLSTMLIMFGLGEIYPSYRPVGPKQYPFNDLYLEKGGDPSKEPPVVTHYEI</sequence>
<evidence type="ECO:0000313" key="3">
    <source>
        <dbReference type="Proteomes" id="UP000694562"/>
    </source>
</evidence>
<feature type="compositionally biased region" description="Pro residues" evidence="1">
    <location>
        <begin position="67"/>
        <end position="77"/>
    </location>
</feature>
<dbReference type="PANTHER" id="PTHR12840:SF1">
    <property type="entry name" value="NADH DEHYDROGENASE [UBIQUINONE] 1 BETA SUBCOMPLEX SUBUNIT 8, MITOCHONDRIAL"/>
    <property type="match status" value="1"/>
</dbReference>
<keyword evidence="3" id="KW-1185">Reference proteome</keyword>
<dbReference type="Proteomes" id="UP000694562">
    <property type="component" value="Unplaced"/>
</dbReference>
<feature type="region of interest" description="Disordered" evidence="1">
    <location>
        <begin position="111"/>
        <end position="198"/>
    </location>
</feature>
<evidence type="ECO:0000313" key="2">
    <source>
        <dbReference type="Ensembl" id="ENSFTIP00000011728.1"/>
    </source>
</evidence>
<feature type="compositionally biased region" description="Gly residues" evidence="1">
    <location>
        <begin position="117"/>
        <end position="129"/>
    </location>
</feature>
<accession>A0A8C4UK87</accession>
<dbReference type="InterPro" id="IPR008699">
    <property type="entry name" value="NDUFB8"/>
</dbReference>